<gene>
    <name evidence="2" type="ORF">CHM34_04350</name>
</gene>
<name>A0A235B9V8_9BACL</name>
<evidence type="ECO:0000313" key="3">
    <source>
        <dbReference type="Proteomes" id="UP000215459"/>
    </source>
</evidence>
<organism evidence="2 3">
    <name type="scientific">Paludifilum halophilum</name>
    <dbReference type="NCBI Taxonomy" id="1642702"/>
    <lineage>
        <taxon>Bacteria</taxon>
        <taxon>Bacillati</taxon>
        <taxon>Bacillota</taxon>
        <taxon>Bacilli</taxon>
        <taxon>Bacillales</taxon>
        <taxon>Thermoactinomycetaceae</taxon>
        <taxon>Paludifilum</taxon>
    </lineage>
</organism>
<accession>A0A235B9V8</accession>
<keyword evidence="1" id="KW-1133">Transmembrane helix</keyword>
<feature type="transmembrane region" description="Helical" evidence="1">
    <location>
        <begin position="12"/>
        <end position="31"/>
    </location>
</feature>
<protein>
    <submittedName>
        <fullName evidence="2">Uncharacterized protein</fullName>
    </submittedName>
</protein>
<keyword evidence="3" id="KW-1185">Reference proteome</keyword>
<keyword evidence="1" id="KW-0812">Transmembrane</keyword>
<evidence type="ECO:0000256" key="1">
    <source>
        <dbReference type="SAM" id="Phobius"/>
    </source>
</evidence>
<dbReference type="RefSeq" id="WP_094263360.1">
    <property type="nucleotide sequence ID" value="NZ_NOWF01000002.1"/>
</dbReference>
<evidence type="ECO:0000313" key="2">
    <source>
        <dbReference type="EMBL" id="OYD09012.1"/>
    </source>
</evidence>
<feature type="transmembrane region" description="Helical" evidence="1">
    <location>
        <begin position="139"/>
        <end position="161"/>
    </location>
</feature>
<feature type="transmembrane region" description="Helical" evidence="1">
    <location>
        <begin position="109"/>
        <end position="127"/>
    </location>
</feature>
<dbReference type="AlphaFoldDB" id="A0A235B9V8"/>
<comment type="caution">
    <text evidence="2">The sequence shown here is derived from an EMBL/GenBank/DDBJ whole genome shotgun (WGS) entry which is preliminary data.</text>
</comment>
<feature type="transmembrane region" description="Helical" evidence="1">
    <location>
        <begin position="51"/>
        <end position="71"/>
    </location>
</feature>
<dbReference type="OrthoDB" id="2989893at2"/>
<feature type="transmembrane region" description="Helical" evidence="1">
    <location>
        <begin position="83"/>
        <end position="103"/>
    </location>
</feature>
<dbReference type="EMBL" id="NOWF01000002">
    <property type="protein sequence ID" value="OYD09012.1"/>
    <property type="molecule type" value="Genomic_DNA"/>
</dbReference>
<proteinExistence type="predicted"/>
<keyword evidence="1" id="KW-0472">Membrane</keyword>
<reference evidence="2 3" key="1">
    <citation type="submission" date="2017-07" db="EMBL/GenBank/DDBJ databases">
        <title>The genome sequence of Paludifilum halophilum highlights mechanisms for microbial adaptation to high salt environemnts.</title>
        <authorList>
            <person name="Belbahri L."/>
        </authorList>
    </citation>
    <scope>NUCLEOTIDE SEQUENCE [LARGE SCALE GENOMIC DNA]</scope>
    <source>
        <strain evidence="2 3">DSM 102817</strain>
    </source>
</reference>
<sequence length="229" mass="26013">MRIPIRKIIYRAPEGILLAGITGLGYFSSYLSDLGYKLHFQIPSMFVEVHTNSVILSACIIILTLLIAYLSEVINGLNRYGRILFSLLIPASIAVIIGMKVGFRIEGDLWKWILLYLLHCVVFYLFFYSAEKRHPAMLITSVSILIALIISIATWSGFIIAKSQNYFLVSETPSPMVVVDVYDDSLIVAPLDMEKNRIEPEYRFIHLESDINEKMKFKMRDVGPLTVAD</sequence>
<dbReference type="Proteomes" id="UP000215459">
    <property type="component" value="Unassembled WGS sequence"/>
</dbReference>